<dbReference type="InterPro" id="IPR035386">
    <property type="entry name" value="Arm-DNA-bind_5"/>
</dbReference>
<dbReference type="PROSITE" id="PS51900">
    <property type="entry name" value="CB"/>
    <property type="match status" value="1"/>
</dbReference>
<dbReference type="GO" id="GO:0003677">
    <property type="term" value="F:DNA binding"/>
    <property type="evidence" value="ECO:0007669"/>
    <property type="project" value="UniProtKB-KW"/>
</dbReference>
<feature type="domain" description="Tyr recombinase" evidence="4">
    <location>
        <begin position="210"/>
        <end position="383"/>
    </location>
</feature>
<evidence type="ECO:0000256" key="2">
    <source>
        <dbReference type="ARBA" id="ARBA00023125"/>
    </source>
</evidence>
<dbReference type="AlphaFoldDB" id="J9GI20"/>
<gene>
    <name evidence="6" type="ORF">EVA_05134</name>
</gene>
<name>J9GI20_9ZZZZ</name>
<evidence type="ECO:0000256" key="1">
    <source>
        <dbReference type="ARBA" id="ARBA00008857"/>
    </source>
</evidence>
<keyword evidence="2" id="KW-0238">DNA-binding</keyword>
<dbReference type="InterPro" id="IPR010998">
    <property type="entry name" value="Integrase_recombinase_N"/>
</dbReference>
<feature type="domain" description="Core-binding (CB)" evidence="5">
    <location>
        <begin position="109"/>
        <end position="188"/>
    </location>
</feature>
<dbReference type="Gene3D" id="1.10.443.10">
    <property type="entry name" value="Intergrase catalytic core"/>
    <property type="match status" value="1"/>
</dbReference>
<dbReference type="EMBL" id="AMCI01001068">
    <property type="protein sequence ID" value="EJX06759.1"/>
    <property type="molecule type" value="Genomic_DNA"/>
</dbReference>
<dbReference type="GO" id="GO:0006310">
    <property type="term" value="P:DNA recombination"/>
    <property type="evidence" value="ECO:0007669"/>
    <property type="project" value="UniProtKB-KW"/>
</dbReference>
<dbReference type="InterPro" id="IPR013762">
    <property type="entry name" value="Integrase-like_cat_sf"/>
</dbReference>
<evidence type="ECO:0000259" key="4">
    <source>
        <dbReference type="PROSITE" id="PS51898"/>
    </source>
</evidence>
<comment type="similarity">
    <text evidence="1">Belongs to the 'phage' integrase family.</text>
</comment>
<keyword evidence="3" id="KW-0233">DNA recombination</keyword>
<accession>J9GI20</accession>
<proteinExistence type="inferred from homology"/>
<dbReference type="InterPro" id="IPR011010">
    <property type="entry name" value="DNA_brk_join_enz"/>
</dbReference>
<sequence>MQIEKIRYRLVYNRRNNLNRQGEALVQIEAYLNRRKLYISTNTYLPPHCWDKGTSQVVSHPQSNDLNAMLYEKIIELQGIEIGFWRRGVSPSLLDIKNAIRDGMTSTDTTFCKFAEKVIEHSARRPGTKDNLLATVRSIKKWRGDVDFKDLTFSYITDYEAYLREQGTKVNTIGKHLRNLRTLVNEAINRGYISRDNYPFLQYKIKKEKPEHRVLTRAELAKLEKYQPRQKTAQRVLDAFLFCCYTGLRFSDFKQLSAEHIVTIRNQKWIDFKSVKTGIHQRIPIEILFSGKGVGIMSKYESVEKLVHIGCNADTNRVLKDICTQVGIDKRVTFHCARHTFATQLLYDGVSITTVQKLLGHTSIKTTQIYSEVLDDTLIKDLQGVRKRRRETDKSR</sequence>
<dbReference type="CDD" id="cd01185">
    <property type="entry name" value="INTN1_C_like"/>
    <property type="match status" value="1"/>
</dbReference>
<protein>
    <submittedName>
        <fullName evidence="6">Tyrosine type site-specific recombinase</fullName>
    </submittedName>
</protein>
<evidence type="ECO:0000256" key="3">
    <source>
        <dbReference type="ARBA" id="ARBA00023172"/>
    </source>
</evidence>
<dbReference type="InterPro" id="IPR002104">
    <property type="entry name" value="Integrase_catalytic"/>
</dbReference>
<dbReference type="Pfam" id="PF17293">
    <property type="entry name" value="Arm-DNA-bind_5"/>
    <property type="match status" value="1"/>
</dbReference>
<dbReference type="Pfam" id="PF00589">
    <property type="entry name" value="Phage_integrase"/>
    <property type="match status" value="1"/>
</dbReference>
<dbReference type="Gene3D" id="1.10.150.130">
    <property type="match status" value="1"/>
</dbReference>
<comment type="caution">
    <text evidence="6">The sequence shown here is derived from an EMBL/GenBank/DDBJ whole genome shotgun (WGS) entry which is preliminary data.</text>
</comment>
<dbReference type="PROSITE" id="PS51898">
    <property type="entry name" value="TYR_RECOMBINASE"/>
    <property type="match status" value="1"/>
</dbReference>
<dbReference type="SUPFAM" id="SSF56349">
    <property type="entry name" value="DNA breaking-rejoining enzymes"/>
    <property type="match status" value="1"/>
</dbReference>
<organism evidence="6">
    <name type="scientific">gut metagenome</name>
    <dbReference type="NCBI Taxonomy" id="749906"/>
    <lineage>
        <taxon>unclassified sequences</taxon>
        <taxon>metagenomes</taxon>
        <taxon>organismal metagenomes</taxon>
    </lineage>
</organism>
<dbReference type="Pfam" id="PF13102">
    <property type="entry name" value="Phage_int_SAM_5"/>
    <property type="match status" value="1"/>
</dbReference>
<dbReference type="GO" id="GO:0015074">
    <property type="term" value="P:DNA integration"/>
    <property type="evidence" value="ECO:0007669"/>
    <property type="project" value="InterPro"/>
</dbReference>
<dbReference type="PANTHER" id="PTHR30349">
    <property type="entry name" value="PHAGE INTEGRASE-RELATED"/>
    <property type="match status" value="1"/>
</dbReference>
<evidence type="ECO:0000259" key="5">
    <source>
        <dbReference type="PROSITE" id="PS51900"/>
    </source>
</evidence>
<dbReference type="InterPro" id="IPR025269">
    <property type="entry name" value="SAM-like_dom"/>
</dbReference>
<dbReference type="InterPro" id="IPR050090">
    <property type="entry name" value="Tyrosine_recombinase_XerCD"/>
</dbReference>
<reference evidence="6" key="1">
    <citation type="journal article" date="2012" name="PLoS ONE">
        <title>Gene sets for utilization of primary and secondary nutrition supplies in the distal gut of endangered iberian lynx.</title>
        <authorList>
            <person name="Alcaide M."/>
            <person name="Messina E."/>
            <person name="Richter M."/>
            <person name="Bargiela R."/>
            <person name="Peplies J."/>
            <person name="Huws S.A."/>
            <person name="Newbold C.J."/>
            <person name="Golyshin P.N."/>
            <person name="Simon M.A."/>
            <person name="Lopez G."/>
            <person name="Yakimov M.M."/>
            <person name="Ferrer M."/>
        </authorList>
    </citation>
    <scope>NUCLEOTIDE SEQUENCE</scope>
</reference>
<evidence type="ECO:0000313" key="6">
    <source>
        <dbReference type="EMBL" id="EJX06759.1"/>
    </source>
</evidence>
<dbReference type="PANTHER" id="PTHR30349:SF64">
    <property type="entry name" value="PROPHAGE INTEGRASE INTD-RELATED"/>
    <property type="match status" value="1"/>
</dbReference>
<dbReference type="InterPro" id="IPR044068">
    <property type="entry name" value="CB"/>
</dbReference>